<dbReference type="InterPro" id="IPR036396">
    <property type="entry name" value="Cyt_P450_sf"/>
</dbReference>
<dbReference type="FunFam" id="1.10.630.10:FF:000042">
    <property type="entry name" value="Cytochrome P450"/>
    <property type="match status" value="1"/>
</dbReference>
<dbReference type="GO" id="GO:0005789">
    <property type="term" value="C:endoplasmic reticulum membrane"/>
    <property type="evidence" value="ECO:0007669"/>
    <property type="project" value="UniProtKB-SubCell"/>
</dbReference>
<evidence type="ECO:0000256" key="5">
    <source>
        <dbReference type="ARBA" id="ARBA00022617"/>
    </source>
</evidence>
<dbReference type="KEGG" id="foc:113208233"/>
<keyword evidence="15" id="KW-0812">Transmembrane</keyword>
<dbReference type="Gene3D" id="1.10.630.10">
    <property type="entry name" value="Cytochrome P450"/>
    <property type="match status" value="1"/>
</dbReference>
<dbReference type="InterPro" id="IPR050476">
    <property type="entry name" value="Insect_CytP450_Detox"/>
</dbReference>
<dbReference type="AlphaFoldDB" id="A0A9C6U242"/>
<dbReference type="GO" id="GO:0016705">
    <property type="term" value="F:oxidoreductase activity, acting on paired donors, with incorporation or reduction of molecular oxygen"/>
    <property type="evidence" value="ECO:0007669"/>
    <property type="project" value="InterPro"/>
</dbReference>
<evidence type="ECO:0000256" key="8">
    <source>
        <dbReference type="ARBA" id="ARBA00022848"/>
    </source>
</evidence>
<keyword evidence="8" id="KW-0492">Microsome</keyword>
<keyword evidence="12 15" id="KW-0472">Membrane</keyword>
<protein>
    <submittedName>
        <fullName evidence="17">Cytochrome P450 6a2</fullName>
    </submittedName>
</protein>
<keyword evidence="16" id="KW-1185">Reference proteome</keyword>
<keyword evidence="7" id="KW-0256">Endoplasmic reticulum</keyword>
<evidence type="ECO:0000256" key="4">
    <source>
        <dbReference type="ARBA" id="ARBA00010617"/>
    </source>
</evidence>
<keyword evidence="10 13" id="KW-0408">Iron</keyword>
<evidence type="ECO:0000313" key="17">
    <source>
        <dbReference type="RefSeq" id="XP_052121707.1"/>
    </source>
</evidence>
<evidence type="ECO:0000256" key="9">
    <source>
        <dbReference type="ARBA" id="ARBA00023002"/>
    </source>
</evidence>
<dbReference type="GO" id="GO:0020037">
    <property type="term" value="F:heme binding"/>
    <property type="evidence" value="ECO:0007669"/>
    <property type="project" value="InterPro"/>
</dbReference>
<dbReference type="PROSITE" id="PS00086">
    <property type="entry name" value="CYTOCHROME_P450"/>
    <property type="match status" value="1"/>
</dbReference>
<keyword evidence="11 14" id="KW-0503">Monooxygenase</keyword>
<evidence type="ECO:0000256" key="15">
    <source>
        <dbReference type="SAM" id="Phobius"/>
    </source>
</evidence>
<gene>
    <name evidence="17" type="primary">LOC113208233</name>
</gene>
<keyword evidence="6 13" id="KW-0479">Metal-binding</keyword>
<name>A0A9C6U242_FRAOC</name>
<dbReference type="CDD" id="cd11056">
    <property type="entry name" value="CYP6-like"/>
    <property type="match status" value="1"/>
</dbReference>
<feature type="transmembrane region" description="Helical" evidence="15">
    <location>
        <begin position="6"/>
        <end position="21"/>
    </location>
</feature>
<evidence type="ECO:0000256" key="1">
    <source>
        <dbReference type="ARBA" id="ARBA00001971"/>
    </source>
</evidence>
<keyword evidence="5 13" id="KW-0349">Heme</keyword>
<dbReference type="PANTHER" id="PTHR24292:SF54">
    <property type="entry name" value="CYP9F3-RELATED"/>
    <property type="match status" value="1"/>
</dbReference>
<feature type="binding site" description="axial binding residue" evidence="13">
    <location>
        <position position="451"/>
    </location>
    <ligand>
        <name>heme</name>
        <dbReference type="ChEBI" id="CHEBI:30413"/>
    </ligand>
    <ligandPart>
        <name>Fe</name>
        <dbReference type="ChEBI" id="CHEBI:18248"/>
    </ligandPart>
</feature>
<evidence type="ECO:0000256" key="3">
    <source>
        <dbReference type="ARBA" id="ARBA00004406"/>
    </source>
</evidence>
<comment type="similarity">
    <text evidence="4 14">Belongs to the cytochrome P450 family.</text>
</comment>
<comment type="subcellular location">
    <subcellularLocation>
        <location evidence="3">Endoplasmic reticulum membrane</location>
        <topology evidence="3">Peripheral membrane protein</topology>
    </subcellularLocation>
    <subcellularLocation>
        <location evidence="2">Microsome membrane</location>
        <topology evidence="2">Peripheral membrane protein</topology>
    </subcellularLocation>
</comment>
<organism evidence="16 17">
    <name type="scientific">Frankliniella occidentalis</name>
    <name type="common">Western flower thrips</name>
    <name type="synonym">Euthrips occidentalis</name>
    <dbReference type="NCBI Taxonomy" id="133901"/>
    <lineage>
        <taxon>Eukaryota</taxon>
        <taxon>Metazoa</taxon>
        <taxon>Ecdysozoa</taxon>
        <taxon>Arthropoda</taxon>
        <taxon>Hexapoda</taxon>
        <taxon>Insecta</taxon>
        <taxon>Pterygota</taxon>
        <taxon>Neoptera</taxon>
        <taxon>Paraneoptera</taxon>
        <taxon>Thysanoptera</taxon>
        <taxon>Terebrantia</taxon>
        <taxon>Thripoidea</taxon>
        <taxon>Thripidae</taxon>
        <taxon>Frankliniella</taxon>
    </lineage>
</organism>
<dbReference type="GO" id="GO:0004497">
    <property type="term" value="F:monooxygenase activity"/>
    <property type="evidence" value="ECO:0007669"/>
    <property type="project" value="UniProtKB-KW"/>
</dbReference>
<accession>A0A9C6U242</accession>
<evidence type="ECO:0000313" key="16">
    <source>
        <dbReference type="Proteomes" id="UP000504606"/>
    </source>
</evidence>
<sequence>MAAFEILAAVVAVMLVFYYYMTSTADFFAKRDIPHLPQTPFIGSSVDVFLSRRWRGKVWQDWYNYAKTNGHKFLGVFLGRRPMLVVCDVEMVKTILVKDFQHVMDRGMYFDRQREPLSANLFNLEGREWKALRGKLSPTFTSGKMKSMFYLVRACTDELESYLGGEVQKGGEVEMAEVMAKFSTDVIGSCAFGVEANSLKDPNAEFRNMGRKVFEVDRLRVIVMMIAETMPWLRSLLPMPLINPQVKNFFTRTFNENVEYRERQKVVRHDFIDLLIQLKNKEAGHEGTDHSATGIDEAILPAQAFVFFLAGFETSSAATSTCLVELAHHPEIQEKLREEVDRVLAKHGSITYESLHDMTYMEQCIEETMRLYPALAGLPRVVTRDYQLPGESPKAVLPAGTRVIIPTYAIHCDPEFYPDPMRFDPERFTEENKKSRPHYAYLPFGEGPRICIGLRFAMMQMKTSLAMILRSYRVTPSQKSEYPLQFEPKSFVTRLRGGNRLRITKR</sequence>
<evidence type="ECO:0000256" key="10">
    <source>
        <dbReference type="ARBA" id="ARBA00023004"/>
    </source>
</evidence>
<keyword evidence="15" id="KW-1133">Transmembrane helix</keyword>
<proteinExistence type="inferred from homology"/>
<dbReference type="PRINTS" id="PR00463">
    <property type="entry name" value="EP450I"/>
</dbReference>
<dbReference type="PANTHER" id="PTHR24292">
    <property type="entry name" value="CYTOCHROME P450"/>
    <property type="match status" value="1"/>
</dbReference>
<evidence type="ECO:0000256" key="11">
    <source>
        <dbReference type="ARBA" id="ARBA00023033"/>
    </source>
</evidence>
<dbReference type="Proteomes" id="UP000504606">
    <property type="component" value="Unplaced"/>
</dbReference>
<dbReference type="PRINTS" id="PR00385">
    <property type="entry name" value="P450"/>
</dbReference>
<dbReference type="GeneID" id="113208233"/>
<evidence type="ECO:0000256" key="12">
    <source>
        <dbReference type="ARBA" id="ARBA00023136"/>
    </source>
</evidence>
<dbReference type="Pfam" id="PF00067">
    <property type="entry name" value="p450"/>
    <property type="match status" value="1"/>
</dbReference>
<evidence type="ECO:0000256" key="14">
    <source>
        <dbReference type="RuleBase" id="RU000461"/>
    </source>
</evidence>
<evidence type="ECO:0000256" key="2">
    <source>
        <dbReference type="ARBA" id="ARBA00004174"/>
    </source>
</evidence>
<dbReference type="InterPro" id="IPR001128">
    <property type="entry name" value="Cyt_P450"/>
</dbReference>
<dbReference type="OrthoDB" id="2789670at2759"/>
<dbReference type="GO" id="GO:0005506">
    <property type="term" value="F:iron ion binding"/>
    <property type="evidence" value="ECO:0007669"/>
    <property type="project" value="InterPro"/>
</dbReference>
<dbReference type="InterPro" id="IPR017972">
    <property type="entry name" value="Cyt_P450_CS"/>
</dbReference>
<dbReference type="RefSeq" id="XP_052121707.1">
    <property type="nucleotide sequence ID" value="XM_052265747.1"/>
</dbReference>
<keyword evidence="9 14" id="KW-0560">Oxidoreductase</keyword>
<dbReference type="SUPFAM" id="SSF48264">
    <property type="entry name" value="Cytochrome P450"/>
    <property type="match status" value="1"/>
</dbReference>
<comment type="cofactor">
    <cofactor evidence="1 13">
        <name>heme</name>
        <dbReference type="ChEBI" id="CHEBI:30413"/>
    </cofactor>
</comment>
<reference evidence="17" key="1">
    <citation type="submission" date="2025-08" db="UniProtKB">
        <authorList>
            <consortium name="RefSeq"/>
        </authorList>
    </citation>
    <scope>IDENTIFICATION</scope>
    <source>
        <tissue evidence="17">Whole organism</tissue>
    </source>
</reference>
<evidence type="ECO:0000256" key="7">
    <source>
        <dbReference type="ARBA" id="ARBA00022824"/>
    </source>
</evidence>
<evidence type="ECO:0000256" key="13">
    <source>
        <dbReference type="PIRSR" id="PIRSR602401-1"/>
    </source>
</evidence>
<evidence type="ECO:0000256" key="6">
    <source>
        <dbReference type="ARBA" id="ARBA00022723"/>
    </source>
</evidence>
<dbReference type="InterPro" id="IPR002401">
    <property type="entry name" value="Cyt_P450_E_grp-I"/>
</dbReference>